<evidence type="ECO:0000313" key="10">
    <source>
        <dbReference type="Proteomes" id="UP000094714"/>
    </source>
</evidence>
<keyword evidence="3 6" id="KW-0489">Methyltransferase</keyword>
<keyword evidence="5 6" id="KW-0545">Nucleotide biosynthesis</keyword>
<dbReference type="HAMAP" id="MF_00008">
    <property type="entry name" value="Thymidy_synth_bact"/>
    <property type="match status" value="1"/>
</dbReference>
<comment type="caution">
    <text evidence="6">Lacks conserved residue(s) required for the propagation of feature annotation.</text>
</comment>
<dbReference type="CDD" id="cd00351">
    <property type="entry name" value="TS_Pyrimidine_HMase"/>
    <property type="match status" value="1"/>
</dbReference>
<comment type="subcellular location">
    <subcellularLocation>
        <location evidence="6">Cytoplasm</location>
    </subcellularLocation>
</comment>
<dbReference type="NCBIfam" id="TIGR03284">
    <property type="entry name" value="thym_sym"/>
    <property type="match status" value="1"/>
</dbReference>
<dbReference type="InterPro" id="IPR045097">
    <property type="entry name" value="Thymidate_synth/dCMP_Mease"/>
</dbReference>
<keyword evidence="4 6" id="KW-0808">Transferase</keyword>
<feature type="binding site" evidence="6">
    <location>
        <position position="230"/>
    </location>
    <ligand>
        <name>(6R)-5,10-methylene-5,6,7,8-tetrahydrofolate</name>
        <dbReference type="ChEBI" id="CHEBI:15636"/>
    </ligand>
</feature>
<feature type="active site" description="Nucleophile" evidence="6">
    <location>
        <position position="207"/>
    </location>
</feature>
<comment type="catalytic activity">
    <reaction evidence="6">
        <text>dUMP + (6R)-5,10-methylene-5,6,7,8-tetrahydrofolate = 7,8-dihydrofolate + dTMP</text>
        <dbReference type="Rhea" id="RHEA:12104"/>
        <dbReference type="ChEBI" id="CHEBI:15636"/>
        <dbReference type="ChEBI" id="CHEBI:57451"/>
        <dbReference type="ChEBI" id="CHEBI:63528"/>
        <dbReference type="ChEBI" id="CHEBI:246422"/>
        <dbReference type="EC" id="2.1.1.45"/>
    </reaction>
</comment>
<dbReference type="InterPro" id="IPR023451">
    <property type="entry name" value="Thymidate_synth/dCMP_Mease_dom"/>
</dbReference>
<dbReference type="PANTHER" id="PTHR11548:SF9">
    <property type="entry name" value="THYMIDYLATE SYNTHASE"/>
    <property type="match status" value="1"/>
</dbReference>
<feature type="binding site" description="in other chain" evidence="6">
    <location>
        <position position="238"/>
    </location>
    <ligand>
        <name>dUMP</name>
        <dbReference type="ChEBI" id="CHEBI:246422"/>
        <note>ligand shared between dimeric partners</note>
    </ligand>
</feature>
<dbReference type="GO" id="GO:0006235">
    <property type="term" value="P:dTTP biosynthetic process"/>
    <property type="evidence" value="ECO:0007669"/>
    <property type="project" value="UniProtKB-UniRule"/>
</dbReference>
<dbReference type="PROSITE" id="PS00091">
    <property type="entry name" value="THYMIDYLATE_SYNTHASE"/>
    <property type="match status" value="1"/>
</dbReference>
<evidence type="ECO:0000259" key="8">
    <source>
        <dbReference type="Pfam" id="PF00303"/>
    </source>
</evidence>
<evidence type="ECO:0000256" key="1">
    <source>
        <dbReference type="ARBA" id="ARBA00011947"/>
    </source>
</evidence>
<dbReference type="GO" id="GO:0005829">
    <property type="term" value="C:cytosol"/>
    <property type="evidence" value="ECO:0007669"/>
    <property type="project" value="TreeGrafter"/>
</dbReference>
<evidence type="ECO:0000256" key="5">
    <source>
        <dbReference type="ARBA" id="ARBA00022727"/>
    </source>
</evidence>
<accession>A0A1D7ZZB9</accession>
<feature type="binding site" evidence="6">
    <location>
        <position position="324"/>
    </location>
    <ligand>
        <name>(6R)-5,10-methylene-5,6,7,8-tetrahydrofolate</name>
        <dbReference type="ChEBI" id="CHEBI:15636"/>
    </ligand>
</feature>
<dbReference type="EMBL" id="CP017151">
    <property type="protein sequence ID" value="AOR75204.1"/>
    <property type="molecule type" value="Genomic_DNA"/>
</dbReference>
<feature type="binding site" description="in other chain" evidence="6">
    <location>
        <begin position="268"/>
        <end position="270"/>
    </location>
    <ligand>
        <name>dUMP</name>
        <dbReference type="ChEBI" id="CHEBI:246422"/>
        <note>ligand shared between dimeric partners</note>
    </ligand>
</feature>
<evidence type="ECO:0000313" key="9">
    <source>
        <dbReference type="EMBL" id="AOR75204.1"/>
    </source>
</evidence>
<gene>
    <name evidence="6 9" type="primary">thyA</name>
    <name evidence="9" type="ORF">LACFE_CDS1761</name>
</gene>
<dbReference type="InterPro" id="IPR020940">
    <property type="entry name" value="Thymidylate_synthase_AS"/>
</dbReference>
<name>A0A1D7ZZB9_LIMFE</name>
<reference evidence="9 10" key="1">
    <citation type="submission" date="2016-09" db="EMBL/GenBank/DDBJ databases">
        <title>Genome Sequence of the Lactobacillus fermentum strain NCC2970 (CNCM I-5068).</title>
        <authorList>
            <person name="Barretto C."/>
            <person name="Ngom-Bru C."/>
            <person name="Genevaz A."/>
            <person name="Fournier C."/>
            <person name="Moine D."/>
            <person name="Kassam M."/>
            <person name="Iltis A."/>
            <person name="Sagory-Zalkind P."/>
            <person name="Faucherand G."/>
            <person name="Descombes P."/>
            <person name="Duboux S."/>
        </authorList>
    </citation>
    <scope>NUCLEOTIDE SEQUENCE [LARGE SCALE GENOMIC DNA]</scope>
    <source>
        <strain evidence="9 10">NCC2970</strain>
    </source>
</reference>
<dbReference type="Proteomes" id="UP000094714">
    <property type="component" value="Chromosome"/>
</dbReference>
<dbReference type="Pfam" id="PF00303">
    <property type="entry name" value="Thymidylat_synt"/>
    <property type="match status" value="1"/>
</dbReference>
<comment type="pathway">
    <text evidence="6">Pyrimidine metabolism; dTTP biosynthesis.</text>
</comment>
<feature type="active site" evidence="7">
    <location>
        <position position="207"/>
    </location>
</feature>
<dbReference type="GO" id="GO:0004799">
    <property type="term" value="F:thymidylate synthase activity"/>
    <property type="evidence" value="ECO:0007669"/>
    <property type="project" value="UniProtKB-UniRule"/>
</dbReference>
<dbReference type="UniPathway" id="UPA00575"/>
<feature type="binding site" description="in other chain" evidence="6">
    <location>
        <position position="33"/>
    </location>
    <ligand>
        <name>dUMP</name>
        <dbReference type="ChEBI" id="CHEBI:246422"/>
        <note>ligand shared between dimeric partners</note>
    </ligand>
</feature>
<comment type="subunit">
    <text evidence="6">Homodimer.</text>
</comment>
<proteinExistence type="inferred from homology"/>
<dbReference type="GO" id="GO:0006231">
    <property type="term" value="P:dTMP biosynthetic process"/>
    <property type="evidence" value="ECO:0007669"/>
    <property type="project" value="UniProtKB-UniRule"/>
</dbReference>
<dbReference type="InterPro" id="IPR000398">
    <property type="entry name" value="Thymidylate_synthase"/>
</dbReference>
<dbReference type="NCBIfam" id="NF002496">
    <property type="entry name" value="PRK01827.1-2"/>
    <property type="match status" value="1"/>
</dbReference>
<evidence type="ECO:0000256" key="6">
    <source>
        <dbReference type="HAMAP-Rule" id="MF_00008"/>
    </source>
</evidence>
<organism evidence="9 10">
    <name type="scientific">Limosilactobacillus fermentum</name>
    <name type="common">Lactobacillus fermentum</name>
    <dbReference type="NCBI Taxonomy" id="1613"/>
    <lineage>
        <taxon>Bacteria</taxon>
        <taxon>Bacillati</taxon>
        <taxon>Bacillota</taxon>
        <taxon>Bacilli</taxon>
        <taxon>Lactobacillales</taxon>
        <taxon>Lactobacillaceae</taxon>
        <taxon>Limosilactobacillus</taxon>
    </lineage>
</organism>
<evidence type="ECO:0000256" key="2">
    <source>
        <dbReference type="ARBA" id="ARBA00022490"/>
    </source>
</evidence>
<comment type="similarity">
    <text evidence="6">Belongs to the thymidylate synthase family. Bacterial-type ThyA subfamily.</text>
</comment>
<dbReference type="PATRIC" id="fig|1613.112.peg.1846"/>
<dbReference type="GO" id="GO:0032259">
    <property type="term" value="P:methylation"/>
    <property type="evidence" value="ECO:0007669"/>
    <property type="project" value="UniProtKB-KW"/>
</dbReference>
<dbReference type="EC" id="2.1.1.45" evidence="1 6"/>
<dbReference type="InterPro" id="IPR036926">
    <property type="entry name" value="Thymidate_synth/dCMP_Mease_sf"/>
</dbReference>
<evidence type="ECO:0000256" key="3">
    <source>
        <dbReference type="ARBA" id="ARBA00022603"/>
    </source>
</evidence>
<sequence>MKGAIAMTVNHNEEQYLDLARHVLEFGDQKGDRTGTGTKSVFGYQMRFNLQEGFPILTTKKVAFGLVKSELLWFLRGDTNIRFLLEHKNHIWDEWAFKKWVESDEYTGPDMTDFGRRSLVDAAFNEEYKKEKRAFCQRILEDDDFAKQYGDLGLVYGSQWRSWQTPNGPVDQIKKVIEQIKTNPDSRRLIVTAWNPADVDNMALPPCHTMFQFYVNNGKLSCQLYQRSADIFLGVPFNIASYALLTHMIAHQCGLEVGEFVHTLGDAHIYLNHLDQIKEQLSRPVHQAPQLILPAEAKPIDEYQMEDIKLEGYEHEDAIKAPVAV</sequence>
<dbReference type="PANTHER" id="PTHR11548">
    <property type="entry name" value="THYMIDYLATE SYNTHASE 1"/>
    <property type="match status" value="1"/>
</dbReference>
<keyword evidence="2 6" id="KW-0963">Cytoplasm</keyword>
<feature type="binding site" evidence="6">
    <location>
        <begin position="187"/>
        <end position="188"/>
    </location>
    <ligand>
        <name>dUMP</name>
        <dbReference type="ChEBI" id="CHEBI:246422"/>
        <note>ligand shared between dimeric partners</note>
    </ligand>
</feature>
<dbReference type="Gene3D" id="3.30.572.10">
    <property type="entry name" value="Thymidylate synthase/dCMP hydroxymethylase domain"/>
    <property type="match status" value="1"/>
</dbReference>
<dbReference type="SUPFAM" id="SSF55831">
    <property type="entry name" value="Thymidylate synthase/dCMP hydroxymethylase"/>
    <property type="match status" value="1"/>
</dbReference>
<feature type="binding site" description="in other chain" evidence="6">
    <location>
        <begin position="227"/>
        <end position="230"/>
    </location>
    <ligand>
        <name>dUMP</name>
        <dbReference type="ChEBI" id="CHEBI:246422"/>
        <note>ligand shared between dimeric partners</note>
    </ligand>
</feature>
<comment type="function">
    <text evidence="6">Catalyzes the reductive methylation of 2'-deoxyuridine-5'-monophosphate (dUMP) to 2'-deoxythymidine-5'-monophosphate (dTMP) while utilizing 5,10-methylenetetrahydrofolate (mTHF) as the methyl donor and reductant in the reaction, yielding dihydrofolate (DHF) as a by-product. This enzymatic reaction provides an intracellular de novo source of dTMP, an essential precursor for DNA biosynthesis.</text>
</comment>
<protein>
    <recommendedName>
        <fullName evidence="1 6">Thymidylate synthase</fullName>
        <shortName evidence="6">TS</shortName>
        <shortName evidence="6">TSase</shortName>
        <ecNumber evidence="1 6">2.1.1.45</ecNumber>
    </recommendedName>
</protein>
<dbReference type="PRINTS" id="PR00108">
    <property type="entry name" value="THYMDSNTHASE"/>
</dbReference>
<evidence type="ECO:0000256" key="7">
    <source>
        <dbReference type="PROSITE-ProRule" id="PRU10016"/>
    </source>
</evidence>
<dbReference type="AlphaFoldDB" id="A0A1D7ZZB9"/>
<evidence type="ECO:0000256" key="4">
    <source>
        <dbReference type="ARBA" id="ARBA00022679"/>
    </source>
</evidence>
<feature type="domain" description="Thymidylate synthase/dCMP hydroxymethylase" evidence="8">
    <location>
        <begin position="14"/>
        <end position="325"/>
    </location>
</feature>